<dbReference type="InterPro" id="IPR036390">
    <property type="entry name" value="WH_DNA-bd_sf"/>
</dbReference>
<dbReference type="RefSeq" id="WP_092682983.1">
    <property type="nucleotide sequence ID" value="NZ_FNMZ01000005.1"/>
</dbReference>
<dbReference type="PROSITE" id="PS50931">
    <property type="entry name" value="HTH_LYSR"/>
    <property type="match status" value="1"/>
</dbReference>
<dbReference type="Gene3D" id="1.10.10.10">
    <property type="entry name" value="Winged helix-like DNA-binding domain superfamily/Winged helix DNA-binding domain"/>
    <property type="match status" value="1"/>
</dbReference>
<dbReference type="GO" id="GO:0003700">
    <property type="term" value="F:DNA-binding transcription factor activity"/>
    <property type="evidence" value="ECO:0007669"/>
    <property type="project" value="InterPro"/>
</dbReference>
<evidence type="ECO:0000313" key="6">
    <source>
        <dbReference type="EMBL" id="SDX41264.1"/>
    </source>
</evidence>
<evidence type="ECO:0000313" key="7">
    <source>
        <dbReference type="Proteomes" id="UP000199118"/>
    </source>
</evidence>
<keyword evidence="7" id="KW-1185">Reference proteome</keyword>
<dbReference type="AlphaFoldDB" id="A0A1H3BIY1"/>
<dbReference type="Pfam" id="PF00126">
    <property type="entry name" value="HTH_1"/>
    <property type="match status" value="1"/>
</dbReference>
<accession>A0A1H3BIY1</accession>
<dbReference type="STRING" id="356660.SAMN05444336_10527"/>
<proteinExistence type="inferred from homology"/>
<dbReference type="Gene3D" id="3.40.190.290">
    <property type="match status" value="1"/>
</dbReference>
<dbReference type="GO" id="GO:0005829">
    <property type="term" value="C:cytosol"/>
    <property type="evidence" value="ECO:0007669"/>
    <property type="project" value="TreeGrafter"/>
</dbReference>
<dbReference type="InterPro" id="IPR005119">
    <property type="entry name" value="LysR_subst-bd"/>
</dbReference>
<reference evidence="6 7" key="1">
    <citation type="submission" date="2016-10" db="EMBL/GenBank/DDBJ databases">
        <authorList>
            <person name="de Groot N.N."/>
        </authorList>
    </citation>
    <scope>NUCLEOTIDE SEQUENCE [LARGE SCALE GENOMIC DNA]</scope>
    <source>
        <strain evidence="6 7">DSM 17890</strain>
    </source>
</reference>
<dbReference type="PANTHER" id="PTHR30419">
    <property type="entry name" value="HTH-TYPE TRANSCRIPTIONAL REGULATOR YBHD"/>
    <property type="match status" value="1"/>
</dbReference>
<evidence type="ECO:0000256" key="1">
    <source>
        <dbReference type="ARBA" id="ARBA00009437"/>
    </source>
</evidence>
<dbReference type="OrthoDB" id="5297263at2"/>
<dbReference type="InterPro" id="IPR036388">
    <property type="entry name" value="WH-like_DNA-bd_sf"/>
</dbReference>
<organism evidence="6 7">
    <name type="scientific">Albimonas donghaensis</name>
    <dbReference type="NCBI Taxonomy" id="356660"/>
    <lineage>
        <taxon>Bacteria</taxon>
        <taxon>Pseudomonadati</taxon>
        <taxon>Pseudomonadota</taxon>
        <taxon>Alphaproteobacteria</taxon>
        <taxon>Rhodobacterales</taxon>
        <taxon>Paracoccaceae</taxon>
        <taxon>Albimonas</taxon>
    </lineage>
</organism>
<gene>
    <name evidence="6" type="ORF">SAMN05444336_10527</name>
</gene>
<name>A0A1H3BIY1_9RHOB</name>
<comment type="similarity">
    <text evidence="1">Belongs to the LysR transcriptional regulatory family.</text>
</comment>
<protein>
    <submittedName>
        <fullName evidence="6">DNA-binding transcriptional regulator, LysR family</fullName>
    </submittedName>
</protein>
<keyword evidence="3 6" id="KW-0238">DNA-binding</keyword>
<dbReference type="SUPFAM" id="SSF53850">
    <property type="entry name" value="Periplasmic binding protein-like II"/>
    <property type="match status" value="1"/>
</dbReference>
<feature type="domain" description="HTH lysR-type" evidence="5">
    <location>
        <begin position="1"/>
        <end position="59"/>
    </location>
</feature>
<evidence type="ECO:0000256" key="4">
    <source>
        <dbReference type="ARBA" id="ARBA00023163"/>
    </source>
</evidence>
<sequence>MRHLQTLRLIEAVARAGSIRKAAEDMAITSSALNRRITGFEEEFGYPIFERLPRGVRLNPAGELLVQHIRAQISDLARVQSQVADLSGARRGHVSIACSQALLPYFLPEQIAVYRRAHPGVSFSVRVRDRVAAEHDLSEFRSDLALVFEPVYLADFEVLFAMRQPVFAVFAEDHPLAAKEGELRLRDCLAWPQAMPTHPYGVRHLLEMAVRGRSLSIDPTVESESFEFLRHYVRHEQAVAFQIPIGLKSLTGGGVTAREVSVRDVPAGHLLLGQMRGRSLPVASARFANQLAGAMAEMGGATGEPADASAGIGSTGIGSTGMSATGMSAKGIGAAPLARGG</sequence>
<dbReference type="SUPFAM" id="SSF46785">
    <property type="entry name" value="Winged helix' DNA-binding domain"/>
    <property type="match status" value="1"/>
</dbReference>
<keyword evidence="2" id="KW-0805">Transcription regulation</keyword>
<dbReference type="InterPro" id="IPR000847">
    <property type="entry name" value="LysR_HTH_N"/>
</dbReference>
<evidence type="ECO:0000256" key="3">
    <source>
        <dbReference type="ARBA" id="ARBA00023125"/>
    </source>
</evidence>
<keyword evidence="4" id="KW-0804">Transcription</keyword>
<dbReference type="EMBL" id="FNMZ01000005">
    <property type="protein sequence ID" value="SDX41264.1"/>
    <property type="molecule type" value="Genomic_DNA"/>
</dbReference>
<dbReference type="InterPro" id="IPR050950">
    <property type="entry name" value="HTH-type_LysR_regulators"/>
</dbReference>
<dbReference type="GO" id="GO:0003677">
    <property type="term" value="F:DNA binding"/>
    <property type="evidence" value="ECO:0007669"/>
    <property type="project" value="UniProtKB-KW"/>
</dbReference>
<evidence type="ECO:0000259" key="5">
    <source>
        <dbReference type="PROSITE" id="PS50931"/>
    </source>
</evidence>
<dbReference type="Pfam" id="PF03466">
    <property type="entry name" value="LysR_substrate"/>
    <property type="match status" value="1"/>
</dbReference>
<dbReference type="Proteomes" id="UP000199118">
    <property type="component" value="Unassembled WGS sequence"/>
</dbReference>
<evidence type="ECO:0000256" key="2">
    <source>
        <dbReference type="ARBA" id="ARBA00023015"/>
    </source>
</evidence>